<proteinExistence type="predicted"/>
<reference evidence="2 3" key="1">
    <citation type="submission" date="2008-12" db="EMBL/GenBank/DDBJ databases">
        <title>Annotation of Bacteroides fragilis strain 3_1_12.</title>
        <authorList>
            <consortium name="The Broad Institute Genome Sequencing Platform"/>
            <person name="Ward D."/>
            <person name="Young S.K."/>
            <person name="Kodira C.D."/>
            <person name="Zeng Q."/>
            <person name="Koehrsen M."/>
            <person name="Alvarado L."/>
            <person name="Berlin A."/>
            <person name="Borenstein D."/>
            <person name="Chen Z."/>
            <person name="Engels R."/>
            <person name="Freedman E."/>
            <person name="Gellesch M."/>
            <person name="Goldberg J."/>
            <person name="Griggs A."/>
            <person name="Gujja S."/>
            <person name="Heiman D."/>
            <person name="Hepburn T."/>
            <person name="Howarth C."/>
            <person name="Jen D."/>
            <person name="Larson L."/>
            <person name="Lewis B."/>
            <person name="Mehta T."/>
            <person name="Park D."/>
            <person name="Pearson M."/>
            <person name="Roberts A."/>
            <person name="Saif S."/>
            <person name="Shea T."/>
            <person name="Shenoy N."/>
            <person name="Sisk P."/>
            <person name="Stolte C."/>
            <person name="Sykes S."/>
            <person name="Walk T."/>
            <person name="White J."/>
            <person name="Yandava C."/>
            <person name="Allen-Vercoe E."/>
            <person name="Strauss J."/>
            <person name="Ambrose C."/>
            <person name="Lander E."/>
            <person name="Nusbaum C."/>
            <person name="Galagan J."/>
            <person name="Birren B."/>
        </authorList>
    </citation>
    <scope>NUCLEOTIDE SEQUENCE [LARGE SCALE GENOMIC DNA]</scope>
    <source>
        <strain evidence="2 3">3_1_12</strain>
    </source>
</reference>
<accession>A0ABN0BR69</accession>
<evidence type="ECO:0000313" key="3">
    <source>
        <dbReference type="Proteomes" id="UP000005101"/>
    </source>
</evidence>
<evidence type="ECO:0000259" key="1">
    <source>
        <dbReference type="Pfam" id="PF16130"/>
    </source>
</evidence>
<organism evidence="2 3">
    <name type="scientific">Bacteroides fragilis 3_1_12</name>
    <dbReference type="NCBI Taxonomy" id="457424"/>
    <lineage>
        <taxon>Bacteria</taxon>
        <taxon>Pseudomonadati</taxon>
        <taxon>Bacteroidota</taxon>
        <taxon>Bacteroidia</taxon>
        <taxon>Bacteroidales</taxon>
        <taxon>Bacteroidaceae</taxon>
        <taxon>Bacteroides</taxon>
    </lineage>
</organism>
<name>A0ABN0BR69_BACFG</name>
<dbReference type="Pfam" id="PF16130">
    <property type="entry name" value="DUF4842"/>
    <property type="match status" value="1"/>
</dbReference>
<feature type="domain" description="DUF4842" evidence="1">
    <location>
        <begin position="293"/>
        <end position="332"/>
    </location>
</feature>
<dbReference type="EMBL" id="EQ973217">
    <property type="protein sequence ID" value="EFR55408.1"/>
    <property type="molecule type" value="Genomic_DNA"/>
</dbReference>
<evidence type="ECO:0000313" key="2">
    <source>
        <dbReference type="EMBL" id="EFR55408.1"/>
    </source>
</evidence>
<dbReference type="InterPro" id="IPR032295">
    <property type="entry name" value="DUF4842"/>
</dbReference>
<gene>
    <name evidence="2" type="ORF">BFAG_04105</name>
</gene>
<keyword evidence="3" id="KW-1185">Reference proteome</keyword>
<sequence>MIQNLPTSPRSVQHLYHLCFFYFPNYYSASYHFYCISLPDKQNKQSMKKVILAVASIALWASCIEDEKDYSQIIETRVANCETSQDFDVPIKEGYTTFVTYGEDTIAVANEPITIRIPKNTAVSTRAGDGINISYDVLKEGAETTYAKTWQAVMFEDTQNGDYDYNDLIIHVQNTASNHAYQHPDETWQSIKIQPIALGSIKTIKLGCILSDGSEHIISNDVRTDLFSGKQGFINTVDDNTPIRYRLSSTNIQNYAFAKTEQKAAWVAWFIEVDGKRMYAASSDIDYKVYDMVNKENMPYGLAVASGNGTFSYPQEKNSLFETYPGFSDWINGKASSIGSFQKELVYKYCSGGIISEDGKSHKIWDYQDLQ</sequence>
<protein>
    <recommendedName>
        <fullName evidence="1">DUF4842 domain-containing protein</fullName>
    </recommendedName>
</protein>
<dbReference type="Proteomes" id="UP000005101">
    <property type="component" value="Unassembled WGS sequence"/>
</dbReference>